<dbReference type="AlphaFoldDB" id="A0A1G5PHA0"/>
<dbReference type="Proteomes" id="UP000183046">
    <property type="component" value="Unassembled WGS sequence"/>
</dbReference>
<dbReference type="EMBL" id="FMWB01000031">
    <property type="protein sequence ID" value="SCZ48738.1"/>
    <property type="molecule type" value="Genomic_DNA"/>
</dbReference>
<evidence type="ECO:0000313" key="1">
    <source>
        <dbReference type="EMBL" id="SCZ48738.1"/>
    </source>
</evidence>
<evidence type="ECO:0000313" key="2">
    <source>
        <dbReference type="Proteomes" id="UP000183046"/>
    </source>
</evidence>
<proteinExistence type="predicted"/>
<reference evidence="2" key="1">
    <citation type="submission" date="2016-10" db="EMBL/GenBank/DDBJ databases">
        <authorList>
            <person name="de Groot N.N."/>
        </authorList>
    </citation>
    <scope>NUCLEOTIDE SEQUENCE [LARGE SCALE GENOMIC DNA]</scope>
    <source>
        <strain evidence="2">DSM 15758</strain>
    </source>
</reference>
<protein>
    <recommendedName>
        <fullName evidence="3">DUF4435 domain-containing protein</fullName>
    </recommendedName>
</protein>
<comment type="caution">
    <text evidence="1">The sequence shown here is derived from an EMBL/GenBank/DDBJ whole genome shotgun (WGS) entry which is preliminary data.</text>
</comment>
<organism evidence="1 2">
    <name type="scientific">Pseudomonas oryzihabitans</name>
    <dbReference type="NCBI Taxonomy" id="47885"/>
    <lineage>
        <taxon>Bacteria</taxon>
        <taxon>Pseudomonadati</taxon>
        <taxon>Pseudomonadota</taxon>
        <taxon>Gammaproteobacteria</taxon>
        <taxon>Pseudomonadales</taxon>
        <taxon>Pseudomonadaceae</taxon>
        <taxon>Pseudomonas</taxon>
    </lineage>
</organism>
<accession>A0A1G5PHA0</accession>
<evidence type="ECO:0008006" key="3">
    <source>
        <dbReference type="Google" id="ProtNLM"/>
    </source>
</evidence>
<dbReference type="RefSeq" id="WP_143008590.1">
    <property type="nucleotide sequence ID" value="NZ_FMWB01000031.1"/>
</dbReference>
<gene>
    <name evidence="1" type="ORF">SAMN05216279_13118</name>
</gene>
<name>A0A1G5PHA0_9PSED</name>
<sequence length="231" mass="26669">MIHDPNERMMTTAPILLIWVEGIEDVRWWKMRLGQVKIPAKSLNYPIVDIRCWNTDLPERAQDIHVIDAQRLPANRSDHLRQHFAQPNLHTFGASDVSRPHLQKWPSEAALAAYLERLIANFNGLALFGLSWSDYQLHQRQKGYRLGGRALGSSWQSLLKTLWHHCKRPRQLTSVILFLRGNSTLGDYAVVCQQLEEHLSKHCLTTVSILSDDETECSIVYQLTMEQYSDN</sequence>